<dbReference type="PROSITE" id="PS50118">
    <property type="entry name" value="HMG_BOX_2"/>
    <property type="match status" value="1"/>
</dbReference>
<dbReference type="CDD" id="cd01389">
    <property type="entry name" value="HMG-box_ROX1-like"/>
    <property type="match status" value="1"/>
</dbReference>
<dbReference type="SUPFAM" id="SSF47095">
    <property type="entry name" value="HMG-box"/>
    <property type="match status" value="1"/>
</dbReference>
<dbReference type="Proteomes" id="UP000247702">
    <property type="component" value="Unassembled WGS sequence"/>
</dbReference>
<dbReference type="InterPro" id="IPR036910">
    <property type="entry name" value="HMG_box_dom_sf"/>
</dbReference>
<protein>
    <submittedName>
        <fullName evidence="7">High mobility group box domain-containing protein</fullName>
    </submittedName>
</protein>
<dbReference type="AlphaFoldDB" id="A0A2Z6S5P0"/>
<evidence type="ECO:0000256" key="3">
    <source>
        <dbReference type="PROSITE-ProRule" id="PRU00267"/>
    </source>
</evidence>
<dbReference type="SMART" id="SM00398">
    <property type="entry name" value="HMG"/>
    <property type="match status" value="1"/>
</dbReference>
<dbReference type="GO" id="GO:0005634">
    <property type="term" value="C:nucleus"/>
    <property type="evidence" value="ECO:0007669"/>
    <property type="project" value="UniProtKB-UniRule"/>
</dbReference>
<keyword evidence="1 3" id="KW-0238">DNA-binding</keyword>
<sequence>MPRKANERQGFHVFSLNDDSVPPPPQQTEPCIATLIDLETDIKTYNAAQHHLTLEISTLINSSQTSRRAVRLKKEGKQKAPRPQNAWILYRKDTNARFQQTKEYEGKKSSEISKIISKMWKNEREEVKNKFYVLAKWAGQLHETENINYKYSPKKSIEKSSKDNNDYELGNPFPSNLSNLSTPSSPYSEHNQTADFQNNIENSVSPPFDTTPQTTYFPDFFPYALVQSDEVVYIPEYDIYLPVLYLYSPLQF</sequence>
<dbReference type="PANTHER" id="PTHR10270">
    <property type="entry name" value="SOX TRANSCRIPTION FACTOR"/>
    <property type="match status" value="1"/>
</dbReference>
<keyword evidence="3" id="KW-0539">Nucleus</keyword>
<dbReference type="EMBL" id="BLAL01000338">
    <property type="protein sequence ID" value="GET04218.1"/>
    <property type="molecule type" value="Genomic_DNA"/>
</dbReference>
<evidence type="ECO:0000313" key="7">
    <source>
        <dbReference type="EMBL" id="GET04218.1"/>
    </source>
</evidence>
<dbReference type="GO" id="GO:0030154">
    <property type="term" value="P:cell differentiation"/>
    <property type="evidence" value="ECO:0007669"/>
    <property type="project" value="TreeGrafter"/>
</dbReference>
<dbReference type="GO" id="GO:0000978">
    <property type="term" value="F:RNA polymerase II cis-regulatory region sequence-specific DNA binding"/>
    <property type="evidence" value="ECO:0007669"/>
    <property type="project" value="TreeGrafter"/>
</dbReference>
<name>A0A2Z6S5P0_9GLOM</name>
<evidence type="ECO:0000259" key="5">
    <source>
        <dbReference type="PROSITE" id="PS50118"/>
    </source>
</evidence>
<feature type="region of interest" description="Disordered" evidence="4">
    <location>
        <begin position="156"/>
        <end position="175"/>
    </location>
</feature>
<dbReference type="PANTHER" id="PTHR10270:SF161">
    <property type="entry name" value="SEX-DETERMINING REGION Y PROTEIN"/>
    <property type="match status" value="1"/>
</dbReference>
<dbReference type="GO" id="GO:0001228">
    <property type="term" value="F:DNA-binding transcription activator activity, RNA polymerase II-specific"/>
    <property type="evidence" value="ECO:0007669"/>
    <property type="project" value="TreeGrafter"/>
</dbReference>
<feature type="compositionally biased region" description="Basic and acidic residues" evidence="4">
    <location>
        <begin position="1"/>
        <end position="10"/>
    </location>
</feature>
<evidence type="ECO:0000256" key="2">
    <source>
        <dbReference type="ARBA" id="ARBA00023163"/>
    </source>
</evidence>
<accession>A0A2Z6S5P0</accession>
<dbReference type="Gene3D" id="1.10.30.10">
    <property type="entry name" value="High mobility group box domain"/>
    <property type="match status" value="1"/>
</dbReference>
<gene>
    <name evidence="7" type="ORF">RCL2_003052400</name>
    <name evidence="6" type="ORF">RclHR1_00570016</name>
</gene>
<feature type="domain" description="HMG box" evidence="5">
    <location>
        <begin position="80"/>
        <end position="150"/>
    </location>
</feature>
<organism evidence="6 8">
    <name type="scientific">Rhizophagus clarus</name>
    <dbReference type="NCBI Taxonomy" id="94130"/>
    <lineage>
        <taxon>Eukaryota</taxon>
        <taxon>Fungi</taxon>
        <taxon>Fungi incertae sedis</taxon>
        <taxon>Mucoromycota</taxon>
        <taxon>Glomeromycotina</taxon>
        <taxon>Glomeromycetes</taxon>
        <taxon>Glomerales</taxon>
        <taxon>Glomeraceae</taxon>
        <taxon>Rhizophagus</taxon>
    </lineage>
</organism>
<evidence type="ECO:0000256" key="1">
    <source>
        <dbReference type="ARBA" id="ARBA00023125"/>
    </source>
</evidence>
<comment type="caution">
    <text evidence="6">The sequence shown here is derived from an EMBL/GenBank/DDBJ whole genome shotgun (WGS) entry which is preliminary data.</text>
</comment>
<feature type="DNA-binding region" description="HMG box" evidence="3">
    <location>
        <begin position="80"/>
        <end position="150"/>
    </location>
</feature>
<feature type="region of interest" description="Disordered" evidence="4">
    <location>
        <begin position="1"/>
        <end position="26"/>
    </location>
</feature>
<evidence type="ECO:0000313" key="6">
    <source>
        <dbReference type="EMBL" id="GBC04460.1"/>
    </source>
</evidence>
<keyword evidence="2" id="KW-0804">Transcription</keyword>
<evidence type="ECO:0000313" key="8">
    <source>
        <dbReference type="Proteomes" id="UP000247702"/>
    </source>
</evidence>
<evidence type="ECO:0000256" key="4">
    <source>
        <dbReference type="SAM" id="MobiDB-lite"/>
    </source>
</evidence>
<reference evidence="6 8" key="1">
    <citation type="submission" date="2017-11" db="EMBL/GenBank/DDBJ databases">
        <title>The genome of Rhizophagus clarus HR1 reveals common genetic basis of auxotrophy among arbuscular mycorrhizal fungi.</title>
        <authorList>
            <person name="Kobayashi Y."/>
        </authorList>
    </citation>
    <scope>NUCLEOTIDE SEQUENCE [LARGE SCALE GENOMIC DNA]</scope>
    <source>
        <strain evidence="6 8">HR1</strain>
    </source>
</reference>
<feature type="compositionally biased region" description="Basic and acidic residues" evidence="4">
    <location>
        <begin position="156"/>
        <end position="165"/>
    </location>
</feature>
<dbReference type="InterPro" id="IPR009071">
    <property type="entry name" value="HMG_box_dom"/>
</dbReference>
<keyword evidence="8" id="KW-1185">Reference proteome</keyword>
<dbReference type="InterPro" id="IPR050140">
    <property type="entry name" value="SRY-related_HMG-box_TF-like"/>
</dbReference>
<dbReference type="OrthoDB" id="2326591at2759"/>
<proteinExistence type="predicted"/>
<reference evidence="7" key="2">
    <citation type="submission" date="2019-10" db="EMBL/GenBank/DDBJ databases">
        <title>Conservation and host-specific expression of non-tandemly repeated heterogenous ribosome RNA gene in arbuscular mycorrhizal fungi.</title>
        <authorList>
            <person name="Maeda T."/>
            <person name="Kobayashi Y."/>
            <person name="Nakagawa T."/>
            <person name="Ezawa T."/>
            <person name="Yamaguchi K."/>
            <person name="Bino T."/>
            <person name="Nishimoto Y."/>
            <person name="Shigenobu S."/>
            <person name="Kawaguchi M."/>
        </authorList>
    </citation>
    <scope>NUCLEOTIDE SEQUENCE</scope>
    <source>
        <strain evidence="7">HR1</strain>
    </source>
</reference>
<dbReference type="Pfam" id="PF00505">
    <property type="entry name" value="HMG_box"/>
    <property type="match status" value="1"/>
</dbReference>
<dbReference type="EMBL" id="BEXD01003948">
    <property type="protein sequence ID" value="GBC04460.1"/>
    <property type="molecule type" value="Genomic_DNA"/>
</dbReference>
<dbReference type="Proteomes" id="UP000615446">
    <property type="component" value="Unassembled WGS sequence"/>
</dbReference>